<gene>
    <name evidence="2" type="ORF">RchiOBHm_Chr3g0477061</name>
</gene>
<organism evidence="2 3">
    <name type="scientific">Rosa chinensis</name>
    <name type="common">China rose</name>
    <dbReference type="NCBI Taxonomy" id="74649"/>
    <lineage>
        <taxon>Eukaryota</taxon>
        <taxon>Viridiplantae</taxon>
        <taxon>Streptophyta</taxon>
        <taxon>Embryophyta</taxon>
        <taxon>Tracheophyta</taxon>
        <taxon>Spermatophyta</taxon>
        <taxon>Magnoliopsida</taxon>
        <taxon>eudicotyledons</taxon>
        <taxon>Gunneridae</taxon>
        <taxon>Pentapetalae</taxon>
        <taxon>rosids</taxon>
        <taxon>fabids</taxon>
        <taxon>Rosales</taxon>
        <taxon>Rosaceae</taxon>
        <taxon>Rosoideae</taxon>
        <taxon>Rosoideae incertae sedis</taxon>
        <taxon>Rosa</taxon>
    </lineage>
</organism>
<accession>A0A2P6RCV0</accession>
<sequence length="108" mass="11695">MHYGSLQQTANVPTPSIVASASSQPMISSPPLPQSSLQPTVIGSSHTFRTFVCPKTGMPFKTKSIAHKPKPKLVIGTSTKARAQQGPKRVPTRKFGSRELNFYFGLVL</sequence>
<evidence type="ECO:0000313" key="3">
    <source>
        <dbReference type="Proteomes" id="UP000238479"/>
    </source>
</evidence>
<dbReference type="Gramene" id="PRQ44240">
    <property type="protein sequence ID" value="PRQ44240"/>
    <property type="gene ID" value="RchiOBHm_Chr3g0477061"/>
</dbReference>
<feature type="region of interest" description="Disordered" evidence="1">
    <location>
        <begin position="1"/>
        <end position="39"/>
    </location>
</feature>
<dbReference type="AlphaFoldDB" id="A0A2P6RCV0"/>
<protein>
    <submittedName>
        <fullName evidence="2">Uncharacterized protein</fullName>
    </submittedName>
</protein>
<feature type="compositionally biased region" description="Polar residues" evidence="1">
    <location>
        <begin position="1"/>
        <end position="21"/>
    </location>
</feature>
<dbReference type="EMBL" id="PDCK01000041">
    <property type="protein sequence ID" value="PRQ44240.1"/>
    <property type="molecule type" value="Genomic_DNA"/>
</dbReference>
<reference evidence="2 3" key="1">
    <citation type="journal article" date="2018" name="Nat. Genet.">
        <title>The Rosa genome provides new insights in the design of modern roses.</title>
        <authorList>
            <person name="Bendahmane M."/>
        </authorList>
    </citation>
    <scope>NUCLEOTIDE SEQUENCE [LARGE SCALE GENOMIC DNA]</scope>
    <source>
        <strain evidence="3">cv. Old Blush</strain>
    </source>
</reference>
<evidence type="ECO:0000256" key="1">
    <source>
        <dbReference type="SAM" id="MobiDB-lite"/>
    </source>
</evidence>
<comment type="caution">
    <text evidence="2">The sequence shown here is derived from an EMBL/GenBank/DDBJ whole genome shotgun (WGS) entry which is preliminary data.</text>
</comment>
<evidence type="ECO:0000313" key="2">
    <source>
        <dbReference type="EMBL" id="PRQ44240.1"/>
    </source>
</evidence>
<dbReference type="Proteomes" id="UP000238479">
    <property type="component" value="Chromosome 3"/>
</dbReference>
<proteinExistence type="predicted"/>
<name>A0A2P6RCV0_ROSCH</name>
<keyword evidence="3" id="KW-1185">Reference proteome</keyword>